<evidence type="ECO:0000256" key="1">
    <source>
        <dbReference type="PROSITE-ProRule" id="PRU00339"/>
    </source>
</evidence>
<dbReference type="SMART" id="SM00028">
    <property type="entry name" value="TPR"/>
    <property type="match status" value="6"/>
</dbReference>
<dbReference type="STRING" id="1586287.BBK82_11605"/>
<gene>
    <name evidence="3" type="ORF">BBK82_11605</name>
</gene>
<dbReference type="InterPro" id="IPR049945">
    <property type="entry name" value="AAA_22"/>
</dbReference>
<dbReference type="InterPro" id="IPR016032">
    <property type="entry name" value="Sig_transdc_resp-reg_C-effctor"/>
</dbReference>
<dbReference type="SUPFAM" id="SSF46894">
    <property type="entry name" value="C-terminal effector domain of the bipartite response regulators"/>
    <property type="match status" value="1"/>
</dbReference>
<dbReference type="OrthoDB" id="3653869at2"/>
<dbReference type="Pfam" id="PF13401">
    <property type="entry name" value="AAA_22"/>
    <property type="match status" value="1"/>
</dbReference>
<evidence type="ECO:0000313" key="3">
    <source>
        <dbReference type="EMBL" id="ANZ36614.1"/>
    </source>
</evidence>
<dbReference type="Gene3D" id="1.10.10.10">
    <property type="entry name" value="Winged helix-like DNA-binding domain superfamily/Winged helix DNA-binding domain"/>
    <property type="match status" value="1"/>
</dbReference>
<evidence type="ECO:0000313" key="4">
    <source>
        <dbReference type="Proteomes" id="UP000093053"/>
    </source>
</evidence>
<dbReference type="GO" id="GO:0006355">
    <property type="term" value="P:regulation of DNA-templated transcription"/>
    <property type="evidence" value="ECO:0007669"/>
    <property type="project" value="InterPro"/>
</dbReference>
<sequence length="810" mass="88162">MAEASRLRALLEALAARPGEPVPFDDLTAAVWPADPPGNPRAALRNLVQRLRRTEQVVTEPLGYRLVRRPPGPSQLPADLPDFVGRTRELRQALDSTANVLAITGPPGVGKTSFAVHLAHHLRAGFPDGQLHVNLRAFAPGEPVRPEQALARFLRALGAEQVPVDLAAQHELLAGLLHDRRVLFVIDNATRDLLGPLLPIAEPARVLVTSRENLPEHEQIRLGVFDEDEAHALLDNMRIEGGERDRAELIRLCANLPLALRIAGANLADRYLPEYVDELRGDDRLDALQIEGDAAVNATFDLSYRAQPVVAQRLFQLLAVIPGQDFGVGAATALLRQGAAEALGQLVEANLVQRSHDRYSLHDLLRIYAVHLGTDESARTRLLDYYLVNAEEAARTLNKEFFRLPLPPLPEDLPRHDLTTEAAAVAWLDAERANIVAAVEQAGPVPVTWLLADMLRGHFHFQAHHVEWFAAVRAGLRAAQQAGDEIAKAVMHGSLGLAHWSIGGQLTDAVEHYGKALAILREHRDERVLASLLINTGIVNWELGRLRVAADVLAEALEISPDNPAVLFNLGGVHLDLGPLSTSITHVTRALEIAEARDLLVGRILASNAIVEVLQLCGEHDRAEEFLAKADALRAAAPEGLVRRVPGLDSHAQLALVRGRLDDALVTATKALELAQEAHSAKDEGDGYDTLGEVHRARGEVDQAMHAHNEALAMSLKSGYLRGEVNALAGLAADHLAAGELTEALKLALQGRERARAGEMRVRGIRVLAVLARVYRELGDDRAADEAKQSGLVLVAETGCRFWEEELHRA</sequence>
<dbReference type="SMART" id="SM00382">
    <property type="entry name" value="AAA"/>
    <property type="match status" value="1"/>
</dbReference>
<dbReference type="InterPro" id="IPR003593">
    <property type="entry name" value="AAA+_ATPase"/>
</dbReference>
<dbReference type="PANTHER" id="PTHR47691">
    <property type="entry name" value="REGULATOR-RELATED"/>
    <property type="match status" value="1"/>
</dbReference>
<protein>
    <recommendedName>
        <fullName evidence="2">AAA+ ATPase domain-containing protein</fullName>
    </recommendedName>
</protein>
<dbReference type="GO" id="GO:0016887">
    <property type="term" value="F:ATP hydrolysis activity"/>
    <property type="evidence" value="ECO:0007669"/>
    <property type="project" value="InterPro"/>
</dbReference>
<dbReference type="PROSITE" id="PS50005">
    <property type="entry name" value="TPR"/>
    <property type="match status" value="1"/>
</dbReference>
<feature type="repeat" description="TPR" evidence="1">
    <location>
        <begin position="530"/>
        <end position="563"/>
    </location>
</feature>
<dbReference type="SUPFAM" id="SSF52540">
    <property type="entry name" value="P-loop containing nucleoside triphosphate hydrolases"/>
    <property type="match status" value="1"/>
</dbReference>
<dbReference type="InterPro" id="IPR027417">
    <property type="entry name" value="P-loop_NTPase"/>
</dbReference>
<dbReference type="InterPro" id="IPR011990">
    <property type="entry name" value="TPR-like_helical_dom_sf"/>
</dbReference>
<keyword evidence="1" id="KW-0802">TPR repeat</keyword>
<proteinExistence type="predicted"/>
<dbReference type="Gene3D" id="1.25.40.10">
    <property type="entry name" value="Tetratricopeptide repeat domain"/>
    <property type="match status" value="2"/>
</dbReference>
<name>A0A1B2HFW7_9PSEU</name>
<dbReference type="PANTHER" id="PTHR47691:SF3">
    <property type="entry name" value="HTH-TYPE TRANSCRIPTIONAL REGULATOR RV0890C-RELATED"/>
    <property type="match status" value="1"/>
</dbReference>
<organism evidence="3 4">
    <name type="scientific">Lentzea guizhouensis</name>
    <dbReference type="NCBI Taxonomy" id="1586287"/>
    <lineage>
        <taxon>Bacteria</taxon>
        <taxon>Bacillati</taxon>
        <taxon>Actinomycetota</taxon>
        <taxon>Actinomycetes</taxon>
        <taxon>Pseudonocardiales</taxon>
        <taxon>Pseudonocardiaceae</taxon>
        <taxon>Lentzea</taxon>
    </lineage>
</organism>
<dbReference type="Proteomes" id="UP000093053">
    <property type="component" value="Chromosome"/>
</dbReference>
<feature type="domain" description="AAA+ ATPase" evidence="2">
    <location>
        <begin position="97"/>
        <end position="235"/>
    </location>
</feature>
<keyword evidence="4" id="KW-1185">Reference proteome</keyword>
<dbReference type="InterPro" id="IPR019734">
    <property type="entry name" value="TPR_rpt"/>
</dbReference>
<dbReference type="Gene3D" id="3.40.50.300">
    <property type="entry name" value="P-loop containing nucleotide triphosphate hydrolases"/>
    <property type="match status" value="1"/>
</dbReference>
<dbReference type="EMBL" id="CP016793">
    <property type="protein sequence ID" value="ANZ36614.1"/>
    <property type="molecule type" value="Genomic_DNA"/>
</dbReference>
<evidence type="ECO:0000259" key="2">
    <source>
        <dbReference type="SMART" id="SM00382"/>
    </source>
</evidence>
<dbReference type="InterPro" id="IPR036388">
    <property type="entry name" value="WH-like_DNA-bd_sf"/>
</dbReference>
<dbReference type="AlphaFoldDB" id="A0A1B2HFW7"/>
<dbReference type="PRINTS" id="PR00364">
    <property type="entry name" value="DISEASERSIST"/>
</dbReference>
<dbReference type="RefSeq" id="WP_065915015.1">
    <property type="nucleotide sequence ID" value="NZ_CP016793.1"/>
</dbReference>
<dbReference type="KEGG" id="led:BBK82_11605"/>
<dbReference type="GO" id="GO:0003677">
    <property type="term" value="F:DNA binding"/>
    <property type="evidence" value="ECO:0007669"/>
    <property type="project" value="InterPro"/>
</dbReference>
<accession>A0A1B2HFW7</accession>
<reference evidence="3 4" key="1">
    <citation type="submission" date="2016-07" db="EMBL/GenBank/DDBJ databases">
        <title>Complete genome sequence of the Lentzea guizhouensis DHS C013.</title>
        <authorList>
            <person name="Cao C."/>
        </authorList>
    </citation>
    <scope>NUCLEOTIDE SEQUENCE [LARGE SCALE GENOMIC DNA]</scope>
    <source>
        <strain evidence="3 4">DHS C013</strain>
    </source>
</reference>
<dbReference type="SUPFAM" id="SSF48452">
    <property type="entry name" value="TPR-like"/>
    <property type="match status" value="1"/>
</dbReference>